<evidence type="ECO:0000256" key="1">
    <source>
        <dbReference type="ARBA" id="ARBA00005800"/>
    </source>
</evidence>
<dbReference type="GO" id="GO:0006355">
    <property type="term" value="P:regulation of DNA-templated transcription"/>
    <property type="evidence" value="ECO:0007669"/>
    <property type="project" value="InterPro"/>
</dbReference>
<evidence type="ECO:0000313" key="10">
    <source>
        <dbReference type="Proteomes" id="UP000027222"/>
    </source>
</evidence>
<name>A0A067TQJ7_GALM3</name>
<dbReference type="SUPFAM" id="SSF46689">
    <property type="entry name" value="Homeodomain-like"/>
    <property type="match status" value="1"/>
</dbReference>
<feature type="region of interest" description="Disordered" evidence="5">
    <location>
        <begin position="251"/>
        <end position="351"/>
    </location>
</feature>
<feature type="region of interest" description="Disordered" evidence="5">
    <location>
        <begin position="378"/>
        <end position="414"/>
    </location>
</feature>
<feature type="domain" description="KN homeodomain" evidence="6">
    <location>
        <begin position="129"/>
        <end position="168"/>
    </location>
</feature>
<feature type="compositionally biased region" description="Polar residues" evidence="5">
    <location>
        <begin position="292"/>
        <end position="302"/>
    </location>
</feature>
<keyword evidence="3" id="KW-0371">Homeobox</keyword>
<evidence type="ECO:0000256" key="4">
    <source>
        <dbReference type="ARBA" id="ARBA00023242"/>
    </source>
</evidence>
<evidence type="ECO:0000256" key="5">
    <source>
        <dbReference type="SAM" id="MobiDB-lite"/>
    </source>
</evidence>
<keyword evidence="10" id="KW-1185">Reference proteome</keyword>
<dbReference type="Pfam" id="PF12731">
    <property type="entry name" value="Mating_N"/>
    <property type="match status" value="1"/>
</dbReference>
<gene>
    <name evidence="9" type="ORF">GALMADRAFT_234328</name>
</gene>
<dbReference type="InterPro" id="IPR024441">
    <property type="entry name" value="Homeodomain1_C"/>
</dbReference>
<dbReference type="InterPro" id="IPR024333">
    <property type="entry name" value="Mating-type_A-alpha/beta_1_N"/>
</dbReference>
<feature type="domain" description="Mating-type protein A-alpha/beta 1 N-terminal" evidence="7">
    <location>
        <begin position="3"/>
        <end position="88"/>
    </location>
</feature>
<dbReference type="Pfam" id="PF05920">
    <property type="entry name" value="Homeobox_KN"/>
    <property type="match status" value="1"/>
</dbReference>
<dbReference type="InterPro" id="IPR008422">
    <property type="entry name" value="KN_HD"/>
</dbReference>
<dbReference type="Proteomes" id="UP000027222">
    <property type="component" value="Unassembled WGS sequence"/>
</dbReference>
<organism evidence="9 10">
    <name type="scientific">Galerina marginata (strain CBS 339.88)</name>
    <dbReference type="NCBI Taxonomy" id="685588"/>
    <lineage>
        <taxon>Eukaryota</taxon>
        <taxon>Fungi</taxon>
        <taxon>Dikarya</taxon>
        <taxon>Basidiomycota</taxon>
        <taxon>Agaricomycotina</taxon>
        <taxon>Agaricomycetes</taxon>
        <taxon>Agaricomycetidae</taxon>
        <taxon>Agaricales</taxon>
        <taxon>Agaricineae</taxon>
        <taxon>Strophariaceae</taxon>
        <taxon>Galerina</taxon>
    </lineage>
</organism>
<comment type="similarity">
    <text evidence="1">Belongs to the TALE/M-ATYP homeobox family.</text>
</comment>
<feature type="region of interest" description="Disordered" evidence="5">
    <location>
        <begin position="502"/>
        <end position="526"/>
    </location>
</feature>
<feature type="compositionally biased region" description="Polar residues" evidence="5">
    <location>
        <begin position="510"/>
        <end position="520"/>
    </location>
</feature>
<sequence>MGSSLDVVINETMQKSLDTFFSSVQNGGESLAAFLQNWSAFNNTIRTHRDTLQQETLFAVHNLASLVNAVTSNVLELEISSHKISNEIVTDVSRILEKKLAISDIPNRETLKPTDVSSYPAYIKPSYDWLLSNLHNPYPPKETKKNISRQTNCPVKDIDAWFIDARKRMGWNNLRRTVFGNKQERIIAGATDHFKPESMAFKDDLAGFMSSEMPSDEYSAGFVAMKDAAESLYSGRFAESPSLTELLDSVQEAPAAVSGTSTKRNGRHKRSRSSQSGNIEPAFSYPTPQPSPSDSQETSAPSTPIAAPVSLPSHSRKRRQSSSDTSEEDAEERQARPQKRLRLDTPEPTEIVTVASLPSPATTIDLTEDSTEVCPSLTEAPAVQEPTAVDEAPRTKRKRRLSDGDDRRPTKRPHNALVVPRLQTVSDPFPIAESFETDSFNEWFQGIFAAERQLSNAIPSPANIEVAESLDSVPLFLHFHQYDFSPYNPEIPLLEDPLTGFESAAPGASLTPSELSQPAETSEKTTHESFSFPDFQGFDLGSFSLNSDYDSLPVPFVGNDFQTPFGPADLLNLDADAFNQSMQSNFWPSDLVIPLNDVCSVEPFSSYVKTPVFGNFNATVRQEFPHTEDQDAKRARAELLREELRLIEAEIAA</sequence>
<dbReference type="CDD" id="cd00086">
    <property type="entry name" value="homeodomain"/>
    <property type="match status" value="1"/>
</dbReference>
<accession>A0A067TQJ7</accession>
<dbReference type="InterPro" id="IPR009057">
    <property type="entry name" value="Homeodomain-like_sf"/>
</dbReference>
<dbReference type="InterPro" id="IPR001356">
    <property type="entry name" value="HD"/>
</dbReference>
<dbReference type="AlphaFoldDB" id="A0A067TQJ7"/>
<reference evidence="10" key="1">
    <citation type="journal article" date="2014" name="Proc. Natl. Acad. Sci. U.S.A.">
        <title>Extensive sampling of basidiomycete genomes demonstrates inadequacy of the white-rot/brown-rot paradigm for wood decay fungi.</title>
        <authorList>
            <person name="Riley R."/>
            <person name="Salamov A.A."/>
            <person name="Brown D.W."/>
            <person name="Nagy L.G."/>
            <person name="Floudas D."/>
            <person name="Held B.W."/>
            <person name="Levasseur A."/>
            <person name="Lombard V."/>
            <person name="Morin E."/>
            <person name="Otillar R."/>
            <person name="Lindquist E.A."/>
            <person name="Sun H."/>
            <person name="LaButti K.M."/>
            <person name="Schmutz J."/>
            <person name="Jabbour D."/>
            <person name="Luo H."/>
            <person name="Baker S.E."/>
            <person name="Pisabarro A.G."/>
            <person name="Walton J.D."/>
            <person name="Blanchette R.A."/>
            <person name="Henrissat B."/>
            <person name="Martin F."/>
            <person name="Cullen D."/>
            <person name="Hibbett D.S."/>
            <person name="Grigoriev I.V."/>
        </authorList>
    </citation>
    <scope>NUCLEOTIDE SEQUENCE [LARGE SCALE GENOMIC DNA]</scope>
    <source>
        <strain evidence="10">CBS 339.88</strain>
    </source>
</reference>
<proteinExistence type="inferred from homology"/>
<evidence type="ECO:0000259" key="7">
    <source>
        <dbReference type="Pfam" id="PF12731"/>
    </source>
</evidence>
<evidence type="ECO:0000313" key="9">
    <source>
        <dbReference type="EMBL" id="KDR85450.1"/>
    </source>
</evidence>
<evidence type="ECO:0008006" key="11">
    <source>
        <dbReference type="Google" id="ProtNLM"/>
    </source>
</evidence>
<evidence type="ECO:0000259" key="8">
    <source>
        <dbReference type="Pfam" id="PF12737"/>
    </source>
</evidence>
<dbReference type="OrthoDB" id="250329at2759"/>
<dbReference type="Pfam" id="PF12737">
    <property type="entry name" value="Mating_C"/>
    <property type="match status" value="1"/>
</dbReference>
<dbReference type="Gene3D" id="1.10.10.60">
    <property type="entry name" value="Homeodomain-like"/>
    <property type="match status" value="1"/>
</dbReference>
<dbReference type="GO" id="GO:0003677">
    <property type="term" value="F:DNA binding"/>
    <property type="evidence" value="ECO:0007669"/>
    <property type="project" value="UniProtKB-KW"/>
</dbReference>
<evidence type="ECO:0000256" key="2">
    <source>
        <dbReference type="ARBA" id="ARBA00023125"/>
    </source>
</evidence>
<feature type="domain" description="Mating-type protein C-terminal" evidence="8">
    <location>
        <begin position="222"/>
        <end position="652"/>
    </location>
</feature>
<evidence type="ECO:0000259" key="6">
    <source>
        <dbReference type="Pfam" id="PF05920"/>
    </source>
</evidence>
<keyword evidence="4" id="KW-0539">Nucleus</keyword>
<dbReference type="HOGENOM" id="CLU_021698_0_0_1"/>
<dbReference type="EMBL" id="KL142367">
    <property type="protein sequence ID" value="KDR85450.1"/>
    <property type="molecule type" value="Genomic_DNA"/>
</dbReference>
<keyword evidence="2" id="KW-0238">DNA-binding</keyword>
<protein>
    <recommendedName>
        <fullName evidence="11">Homeobox domain-containing protein</fullName>
    </recommendedName>
</protein>
<dbReference type="STRING" id="685588.A0A067TQJ7"/>
<evidence type="ECO:0000256" key="3">
    <source>
        <dbReference type="ARBA" id="ARBA00023155"/>
    </source>
</evidence>